<evidence type="ECO:0000313" key="2">
    <source>
        <dbReference type="Proteomes" id="UP000095283"/>
    </source>
</evidence>
<feature type="transmembrane region" description="Helical" evidence="1">
    <location>
        <begin position="96"/>
        <end position="116"/>
    </location>
</feature>
<reference evidence="3" key="1">
    <citation type="submission" date="2016-11" db="UniProtKB">
        <authorList>
            <consortium name="WormBaseParasite"/>
        </authorList>
    </citation>
    <scope>IDENTIFICATION</scope>
</reference>
<dbReference type="WBParaSite" id="Hba_10441">
    <property type="protein sequence ID" value="Hba_10441"/>
    <property type="gene ID" value="Hba_10441"/>
</dbReference>
<organism evidence="2 3">
    <name type="scientific">Heterorhabditis bacteriophora</name>
    <name type="common">Entomopathogenic nematode worm</name>
    <dbReference type="NCBI Taxonomy" id="37862"/>
    <lineage>
        <taxon>Eukaryota</taxon>
        <taxon>Metazoa</taxon>
        <taxon>Ecdysozoa</taxon>
        <taxon>Nematoda</taxon>
        <taxon>Chromadorea</taxon>
        <taxon>Rhabditida</taxon>
        <taxon>Rhabditina</taxon>
        <taxon>Rhabditomorpha</taxon>
        <taxon>Strongyloidea</taxon>
        <taxon>Heterorhabditidae</taxon>
        <taxon>Heterorhabditis</taxon>
    </lineage>
</organism>
<dbReference type="Proteomes" id="UP000095283">
    <property type="component" value="Unplaced"/>
</dbReference>
<proteinExistence type="predicted"/>
<keyword evidence="1" id="KW-0472">Membrane</keyword>
<evidence type="ECO:0000313" key="3">
    <source>
        <dbReference type="WBParaSite" id="Hba_10441"/>
    </source>
</evidence>
<feature type="transmembrane region" description="Helical" evidence="1">
    <location>
        <begin position="12"/>
        <end position="31"/>
    </location>
</feature>
<keyword evidence="2" id="KW-1185">Reference proteome</keyword>
<keyword evidence="1" id="KW-0812">Transmembrane</keyword>
<keyword evidence="1" id="KW-1133">Transmembrane helix</keyword>
<accession>A0A1I7WZ21</accession>
<evidence type="ECO:0000256" key="1">
    <source>
        <dbReference type="SAM" id="Phobius"/>
    </source>
</evidence>
<name>A0A1I7WZ21_HETBA</name>
<protein>
    <submittedName>
        <fullName evidence="3">Phosphoinositide phospholipase C</fullName>
    </submittedName>
</protein>
<sequence length="565" mass="66167">MLNHRNCLERLIRSYFMIVGGDLWEIILLLFKYFKFIKANMMEEETILSTASTSYVPEEYQVEKIKNHLEYHEAFELRTHLNFNPDCKWKEQHSKYVYLVSFCFLTFTYCFSIVVFTSSLPSTRSSESAYNRRLNKKTSALVRIIPLSSCKKTNHGKSVGSLKKYSKKITSKDSSSISPPYEKSDSECEYELKLKSSFTGNVLDHDTETSAKKILLLQNQTKDKSDHSMYTIDVLRYAVGEGSRRSRSAACELYFKRRCTSAERLNSRWIRAVEDEAKAERLQMFSARMDRIVRCCAYRNPLNVSRSRKMLVFMRRKIKEDGSSEWRVVGSRLIKKFLKQHHPLKMPLFSSIKTPSNTEANETYKENENNTCFYSLQLLRERADPTSIEDAEKLVIYLNRVLFESVEVDLMLRIAFTYSEISYKQCKMLFHLITISPPSTRFLDERSPFSTFNFLHCMTNGAQCQKMVFIKTGVPYGIELVKLGDMYVDQSHVAGIQHNIRYVFYYESFGANILLNLFRYYSKRYLKDVCELIDAFNKQLDRFVKNQVDVKLKSDPLSYLSFECK</sequence>
<dbReference type="AlphaFoldDB" id="A0A1I7WZ21"/>